<dbReference type="KEGG" id="ttf:THTE_0766"/>
<gene>
    <name evidence="1" type="ORF">THTE_0766</name>
</gene>
<dbReference type="Proteomes" id="UP000215086">
    <property type="component" value="Chromosome"/>
</dbReference>
<reference evidence="1 2" key="1">
    <citation type="journal article" name="Front. Microbiol.">
        <title>Sugar Metabolism of the First Thermophilic Planctomycete Thermogutta terrifontis: Comparative Genomic and Transcriptomic Approaches.</title>
        <authorList>
            <person name="Elcheninov A.G."/>
            <person name="Menzel P."/>
            <person name="Gudbergsdottir S.R."/>
            <person name="Slesarev A.I."/>
            <person name="Kadnikov V.V."/>
            <person name="Krogh A."/>
            <person name="Bonch-Osmolovskaya E.A."/>
            <person name="Peng X."/>
            <person name="Kublanov I.V."/>
        </authorList>
    </citation>
    <scope>NUCLEOTIDE SEQUENCE [LARGE SCALE GENOMIC DNA]</scope>
    <source>
        <strain evidence="1 2">R1</strain>
    </source>
</reference>
<accession>A0A286RBM7</accession>
<organism evidence="1 2">
    <name type="scientific">Thermogutta terrifontis</name>
    <dbReference type="NCBI Taxonomy" id="1331910"/>
    <lineage>
        <taxon>Bacteria</taxon>
        <taxon>Pseudomonadati</taxon>
        <taxon>Planctomycetota</taxon>
        <taxon>Planctomycetia</taxon>
        <taxon>Pirellulales</taxon>
        <taxon>Thermoguttaceae</taxon>
        <taxon>Thermogutta</taxon>
    </lineage>
</organism>
<protein>
    <submittedName>
        <fullName evidence="1">Uncharacterized protein</fullName>
    </submittedName>
</protein>
<dbReference type="EMBL" id="CP018477">
    <property type="protein sequence ID" value="ASV73368.1"/>
    <property type="molecule type" value="Genomic_DNA"/>
</dbReference>
<dbReference type="AlphaFoldDB" id="A0A286RBM7"/>
<evidence type="ECO:0000313" key="2">
    <source>
        <dbReference type="Proteomes" id="UP000215086"/>
    </source>
</evidence>
<name>A0A286RBM7_9BACT</name>
<keyword evidence="2" id="KW-1185">Reference proteome</keyword>
<sequence length="39" mass="4214">MGLPLLVLPPEPRARCRTAGLGIVPPEMLIGWLQCSART</sequence>
<proteinExistence type="predicted"/>
<evidence type="ECO:0000313" key="1">
    <source>
        <dbReference type="EMBL" id="ASV73368.1"/>
    </source>
</evidence>